<name>A0ABN3V4P6_9PSEU</name>
<dbReference type="RefSeq" id="WP_344677381.1">
    <property type="nucleotide sequence ID" value="NZ_BAAAUX010000001.1"/>
</dbReference>
<proteinExistence type="predicted"/>
<evidence type="ECO:0000313" key="2">
    <source>
        <dbReference type="Proteomes" id="UP001500979"/>
    </source>
</evidence>
<sequence length="196" mass="21854">MVERDWRPMFETAAQLGHEDLIEKVVDLATRVRDGEGSLVDQIVVHARVLDYRYKNRGTGFPIWLASTPRLSEMQPRGLAYRTRDDPKVMTMNMVQCDDAPMFVATTVGFIRHTFDTGPTPATLWLRSMSLATLPGELPHGSTEPVVLYGTLQGGTSSILSAVRDGRDPAEPVAHVVQRIIHLRPFSWEPGGWDGD</sequence>
<organism evidence="1 2">
    <name type="scientific">Saccharopolyspora taberi</name>
    <dbReference type="NCBI Taxonomy" id="60895"/>
    <lineage>
        <taxon>Bacteria</taxon>
        <taxon>Bacillati</taxon>
        <taxon>Actinomycetota</taxon>
        <taxon>Actinomycetes</taxon>
        <taxon>Pseudonocardiales</taxon>
        <taxon>Pseudonocardiaceae</taxon>
        <taxon>Saccharopolyspora</taxon>
    </lineage>
</organism>
<accession>A0ABN3V4P6</accession>
<dbReference type="EMBL" id="BAAAUX010000001">
    <property type="protein sequence ID" value="GAA2773825.1"/>
    <property type="molecule type" value="Genomic_DNA"/>
</dbReference>
<keyword evidence="2" id="KW-1185">Reference proteome</keyword>
<evidence type="ECO:0000313" key="1">
    <source>
        <dbReference type="EMBL" id="GAA2773825.1"/>
    </source>
</evidence>
<reference evidence="1 2" key="1">
    <citation type="journal article" date="2019" name="Int. J. Syst. Evol. Microbiol.">
        <title>The Global Catalogue of Microorganisms (GCM) 10K type strain sequencing project: providing services to taxonomists for standard genome sequencing and annotation.</title>
        <authorList>
            <consortium name="The Broad Institute Genomics Platform"/>
            <consortium name="The Broad Institute Genome Sequencing Center for Infectious Disease"/>
            <person name="Wu L."/>
            <person name="Ma J."/>
        </authorList>
    </citation>
    <scope>NUCLEOTIDE SEQUENCE [LARGE SCALE GENOMIC DNA]</scope>
    <source>
        <strain evidence="1 2">JCM 9383</strain>
    </source>
</reference>
<comment type="caution">
    <text evidence="1">The sequence shown here is derived from an EMBL/GenBank/DDBJ whole genome shotgun (WGS) entry which is preliminary data.</text>
</comment>
<protein>
    <submittedName>
        <fullName evidence="1">Uncharacterized protein</fullName>
    </submittedName>
</protein>
<dbReference type="Proteomes" id="UP001500979">
    <property type="component" value="Unassembled WGS sequence"/>
</dbReference>
<gene>
    <name evidence="1" type="ORF">GCM10010470_02000</name>
</gene>